<evidence type="ECO:0000313" key="4">
    <source>
        <dbReference type="EnsemblPlants" id="EMT30354"/>
    </source>
</evidence>
<dbReference type="GO" id="GO:0005576">
    <property type="term" value="C:extracellular region"/>
    <property type="evidence" value="ECO:0007669"/>
    <property type="project" value="TreeGrafter"/>
</dbReference>
<keyword evidence="1" id="KW-0645">Protease</keyword>
<dbReference type="InterPro" id="IPR051708">
    <property type="entry name" value="Plant_Aspart_Prot_A1"/>
</dbReference>
<evidence type="ECO:0000256" key="2">
    <source>
        <dbReference type="ARBA" id="ARBA00022801"/>
    </source>
</evidence>
<dbReference type="EnsemblPlants" id="EMT30354">
    <property type="protein sequence ID" value="EMT30354"/>
    <property type="gene ID" value="F775_15170"/>
</dbReference>
<name>M8C7W9_AEGTA</name>
<sequence>MEITASTLLLLIAGVLVHALPTICTTVGGLSLPLVANHDEGTYRVDNDGVVVHELPPPSIPDAPLGVHVRRGHRRRHGPRQRGLLPRAGHGQQPDVDAMRALLAGAPATRPGHDQRRHGFISFGADIPEPPPLDHHHIKILPTPQHLPHGVADSAYYVKLLGISLNGSPIRGIQQTMFERQRDGSGGCFVDAGTQITHLVPAAYTPVEEAVARVLQQWGYKRVRDRDFHLCFREEPGIWSRIPRLTLDFEGPPTRHGEPTRAHLEIGSRHLFLKVDNEQLLCFGIYPTTTGHPTVIGAMQQVDTRFIFDLRANTITIHPESCEADTEPTPSEW</sequence>
<proteinExistence type="predicted"/>
<dbReference type="InterPro" id="IPR032799">
    <property type="entry name" value="TAXi_C"/>
</dbReference>
<evidence type="ECO:0000259" key="3">
    <source>
        <dbReference type="Pfam" id="PF14541"/>
    </source>
</evidence>
<dbReference type="AlphaFoldDB" id="M8C7W9"/>
<feature type="domain" description="Xylanase inhibitor C-terminal" evidence="3">
    <location>
        <begin position="155"/>
        <end position="316"/>
    </location>
</feature>
<reference evidence="4" key="1">
    <citation type="submission" date="2015-06" db="UniProtKB">
        <authorList>
            <consortium name="EnsemblPlants"/>
        </authorList>
    </citation>
    <scope>IDENTIFICATION</scope>
</reference>
<keyword evidence="2" id="KW-0378">Hydrolase</keyword>
<dbReference type="PANTHER" id="PTHR47967:SF54">
    <property type="entry name" value="PEPTIDASE A1 DOMAIN-CONTAINING PROTEIN"/>
    <property type="match status" value="1"/>
</dbReference>
<dbReference type="InterPro" id="IPR021109">
    <property type="entry name" value="Peptidase_aspartic_dom_sf"/>
</dbReference>
<organism evidence="4">
    <name type="scientific">Aegilops tauschii</name>
    <name type="common">Tausch's goatgrass</name>
    <name type="synonym">Aegilops squarrosa</name>
    <dbReference type="NCBI Taxonomy" id="37682"/>
    <lineage>
        <taxon>Eukaryota</taxon>
        <taxon>Viridiplantae</taxon>
        <taxon>Streptophyta</taxon>
        <taxon>Embryophyta</taxon>
        <taxon>Tracheophyta</taxon>
        <taxon>Spermatophyta</taxon>
        <taxon>Magnoliopsida</taxon>
        <taxon>Liliopsida</taxon>
        <taxon>Poales</taxon>
        <taxon>Poaceae</taxon>
        <taxon>BOP clade</taxon>
        <taxon>Pooideae</taxon>
        <taxon>Triticodae</taxon>
        <taxon>Triticeae</taxon>
        <taxon>Triticinae</taxon>
        <taxon>Aegilops</taxon>
    </lineage>
</organism>
<dbReference type="Pfam" id="PF14541">
    <property type="entry name" value="TAXi_C"/>
    <property type="match status" value="1"/>
</dbReference>
<dbReference type="GO" id="GO:0006508">
    <property type="term" value="P:proteolysis"/>
    <property type="evidence" value="ECO:0007669"/>
    <property type="project" value="UniProtKB-KW"/>
</dbReference>
<dbReference type="PANTHER" id="PTHR47967">
    <property type="entry name" value="OS07G0603500 PROTEIN-RELATED"/>
    <property type="match status" value="1"/>
</dbReference>
<protein>
    <submittedName>
        <fullName evidence="4">Aspartic proteinase nepenthesin-2</fullName>
    </submittedName>
</protein>
<dbReference type="Gene3D" id="2.40.70.10">
    <property type="entry name" value="Acid Proteases"/>
    <property type="match status" value="1"/>
</dbReference>
<evidence type="ECO:0000256" key="1">
    <source>
        <dbReference type="ARBA" id="ARBA00022670"/>
    </source>
</evidence>
<dbReference type="SUPFAM" id="SSF50630">
    <property type="entry name" value="Acid proteases"/>
    <property type="match status" value="1"/>
</dbReference>
<dbReference type="GO" id="GO:0008233">
    <property type="term" value="F:peptidase activity"/>
    <property type="evidence" value="ECO:0007669"/>
    <property type="project" value="UniProtKB-KW"/>
</dbReference>
<accession>M8C7W9</accession>